<evidence type="ECO:0000313" key="6">
    <source>
        <dbReference type="Proteomes" id="UP001371218"/>
    </source>
</evidence>
<dbReference type="InterPro" id="IPR052355">
    <property type="entry name" value="CENP-V-like"/>
</dbReference>
<dbReference type="PROSITE" id="PS51891">
    <property type="entry name" value="CENP_V_GFA"/>
    <property type="match status" value="1"/>
</dbReference>
<reference evidence="5 6" key="1">
    <citation type="submission" date="2024-04" db="EMBL/GenBank/DDBJ databases">
        <title>Novel species of the genus Ideonella isolated from streams.</title>
        <authorList>
            <person name="Lu H."/>
        </authorList>
    </citation>
    <scope>NUCLEOTIDE SEQUENCE [LARGE SCALE GENOMIC DNA]</scope>
    <source>
        <strain evidence="5 6">DXS29W</strain>
    </source>
</reference>
<dbReference type="Proteomes" id="UP001371218">
    <property type="component" value="Unassembled WGS sequence"/>
</dbReference>
<evidence type="ECO:0000259" key="4">
    <source>
        <dbReference type="PROSITE" id="PS51891"/>
    </source>
</evidence>
<dbReference type="PANTHER" id="PTHR28620:SF1">
    <property type="entry name" value="CENP-V_GFA DOMAIN-CONTAINING PROTEIN"/>
    <property type="match status" value="1"/>
</dbReference>
<protein>
    <submittedName>
        <fullName evidence="5">GFA family protein</fullName>
    </submittedName>
</protein>
<keyword evidence="3" id="KW-0862">Zinc</keyword>
<keyword evidence="2" id="KW-0479">Metal-binding</keyword>
<comment type="similarity">
    <text evidence="1">Belongs to the Gfa family.</text>
</comment>
<evidence type="ECO:0000256" key="3">
    <source>
        <dbReference type="ARBA" id="ARBA00022833"/>
    </source>
</evidence>
<comment type="caution">
    <text evidence="5">The sequence shown here is derived from an EMBL/GenBank/DDBJ whole genome shotgun (WGS) entry which is preliminary data.</text>
</comment>
<dbReference type="InterPro" id="IPR011057">
    <property type="entry name" value="Mss4-like_sf"/>
</dbReference>
<accession>A0ABU9C1Z7</accession>
<feature type="domain" description="CENP-V/GFA" evidence="4">
    <location>
        <begin position="2"/>
        <end position="120"/>
    </location>
</feature>
<dbReference type="Pfam" id="PF04828">
    <property type="entry name" value="GFA"/>
    <property type="match status" value="1"/>
</dbReference>
<evidence type="ECO:0000256" key="2">
    <source>
        <dbReference type="ARBA" id="ARBA00022723"/>
    </source>
</evidence>
<dbReference type="InterPro" id="IPR006913">
    <property type="entry name" value="CENP-V/GFA"/>
</dbReference>
<dbReference type="RefSeq" id="WP_341429138.1">
    <property type="nucleotide sequence ID" value="NZ_JBBUTG010000033.1"/>
</dbReference>
<gene>
    <name evidence="5" type="ORF">AACH06_28150</name>
</gene>
<evidence type="ECO:0000313" key="5">
    <source>
        <dbReference type="EMBL" id="MEK8034708.1"/>
    </source>
</evidence>
<keyword evidence="6" id="KW-1185">Reference proteome</keyword>
<organism evidence="5 6">
    <name type="scientific">Ideonella lacteola</name>
    <dbReference type="NCBI Taxonomy" id="2984193"/>
    <lineage>
        <taxon>Bacteria</taxon>
        <taxon>Pseudomonadati</taxon>
        <taxon>Pseudomonadota</taxon>
        <taxon>Betaproteobacteria</taxon>
        <taxon>Burkholderiales</taxon>
        <taxon>Sphaerotilaceae</taxon>
        <taxon>Ideonella</taxon>
    </lineage>
</organism>
<name>A0ABU9C1Z7_9BURK</name>
<dbReference type="EMBL" id="JBBUTG010000033">
    <property type="protein sequence ID" value="MEK8034708.1"/>
    <property type="molecule type" value="Genomic_DNA"/>
</dbReference>
<proteinExistence type="inferred from homology"/>
<dbReference type="SUPFAM" id="SSF51316">
    <property type="entry name" value="Mss4-like"/>
    <property type="match status" value="1"/>
</dbReference>
<dbReference type="Gene3D" id="2.170.150.70">
    <property type="match status" value="1"/>
</dbReference>
<sequence>MIQGACLCGAVRWRFEAEPDGATACNCTACRRYGVLWAYDYDGEGIKVEGDTRPFVRGKALAFHFCPVCGCMAYWRALSVDEQGRRRIAVNLRLAEPDTVGHIPIDHFDGLVSFDDLPRDGRCVADYWF</sequence>
<evidence type="ECO:0000256" key="1">
    <source>
        <dbReference type="ARBA" id="ARBA00005495"/>
    </source>
</evidence>
<dbReference type="PANTHER" id="PTHR28620">
    <property type="entry name" value="CENTROMERE PROTEIN V"/>
    <property type="match status" value="1"/>
</dbReference>